<dbReference type="InParanoid" id="D2VIM2"/>
<feature type="compositionally biased region" description="Basic and acidic residues" evidence="2">
    <location>
        <begin position="559"/>
        <end position="585"/>
    </location>
</feature>
<feature type="region of interest" description="Disordered" evidence="2">
    <location>
        <begin position="559"/>
        <end position="605"/>
    </location>
</feature>
<dbReference type="RefSeq" id="XP_002676039.1">
    <property type="nucleotide sequence ID" value="XM_002675993.1"/>
</dbReference>
<protein>
    <submittedName>
        <fullName evidence="3">Predicted protein</fullName>
    </submittedName>
</protein>
<feature type="compositionally biased region" description="Low complexity" evidence="2">
    <location>
        <begin position="257"/>
        <end position="271"/>
    </location>
</feature>
<proteinExistence type="predicted"/>
<sequence>MLLHRANSSPQLLSPPTPTRRSFSISQASPPTITSPSPQSPNNVEFNTKRRSLSISPLFTDLQKSRLSNPNTLPQTPTSPSQSLNSPKQSGGAGTFPTSFKPPNVVSDKKGSLHMDLDKLDEWLQPDDILRPTLSILSPKSSPTTKPTSPTPFVRERSNSFTRFENSNLERLCTSPTFSSPKNSSPLNRVLQQEGASTTPKGRNRSMSTMSNISAFSDLSYRSSLSNLSIQYLEPEDDDFEEEEESESENLSCRSTSNSNAEEQQISSSESSESEDEEEVIQSATTFDQLFHKKFTKLPSANKVSPLDSLLKTTVDDESSTNFVAFKEMLKAKLQEGKKVGSAEKKNEQEILKKKVANKAVEELDKKLDDSSLGSENETIAETSSIAPPTKSVVSEILEKKRRKLQALERKEENRHNIEKSKSFITMQNAIHAVCNLVNKKLIQNLPFLGVNAVHDKAIDPYTLKHNVENVLIRKRNEEAISLPQFLGYVVSIKATKLELVFHELKKYLVDEDHGMLDKFSETSSSPLPVKPKPRRMRSDSGINISSVLEKLTDIAHRIEDGESIDSPREEKRQPFSEVSKKEDISESSPVTEHSPSRTPPSLEKSLSNLNLADVSNFLCNYKENTPIEEPPVLEEIIQDFKPPKDEEDVEASLSNEVVKMITMLSQLVDDMPRDEDGISAISEVFVPHVEHILNCLPALGKIQEQYATVLLEDLLFNTRELLNNLPFFSNFAASLIFKINGWLVSESKQFESSSQPMVAELITKSEVDISEDVVVNEDCEPIQTDIRSSFEEQLTMNKLKDLIEDESAASELMDLLSEVRNL</sequence>
<dbReference type="VEuPathDB" id="AmoebaDB:NAEGRDRAFT_49847"/>
<feature type="coiled-coil region" evidence="1">
    <location>
        <begin position="391"/>
        <end position="421"/>
    </location>
</feature>
<name>D2VIM2_NAEGR</name>
<dbReference type="KEGG" id="ngr:NAEGRDRAFT_49847"/>
<accession>D2VIM2</accession>
<reference evidence="3 4" key="1">
    <citation type="journal article" date="2010" name="Cell">
        <title>The genome of Naegleria gruberi illuminates early eukaryotic versatility.</title>
        <authorList>
            <person name="Fritz-Laylin L.K."/>
            <person name="Prochnik S.E."/>
            <person name="Ginger M.L."/>
            <person name="Dacks J.B."/>
            <person name="Carpenter M.L."/>
            <person name="Field M.C."/>
            <person name="Kuo A."/>
            <person name="Paredez A."/>
            <person name="Chapman J."/>
            <person name="Pham J."/>
            <person name="Shu S."/>
            <person name="Neupane R."/>
            <person name="Cipriano M."/>
            <person name="Mancuso J."/>
            <person name="Tu H."/>
            <person name="Salamov A."/>
            <person name="Lindquist E."/>
            <person name="Shapiro H."/>
            <person name="Lucas S."/>
            <person name="Grigoriev I.V."/>
            <person name="Cande W.Z."/>
            <person name="Fulton C."/>
            <person name="Rokhsar D.S."/>
            <person name="Dawson S.C."/>
        </authorList>
    </citation>
    <scope>NUCLEOTIDE SEQUENCE [LARGE SCALE GENOMIC DNA]</scope>
    <source>
        <strain evidence="3 4">NEG-M</strain>
    </source>
</reference>
<feature type="compositionally biased region" description="Low complexity" evidence="2">
    <location>
        <begin position="134"/>
        <end position="152"/>
    </location>
</feature>
<evidence type="ECO:0000313" key="4">
    <source>
        <dbReference type="Proteomes" id="UP000006671"/>
    </source>
</evidence>
<feature type="region of interest" description="Disordered" evidence="2">
    <location>
        <begin position="520"/>
        <end position="543"/>
    </location>
</feature>
<dbReference type="EMBL" id="GG738874">
    <property type="protein sequence ID" value="EFC43295.1"/>
    <property type="molecule type" value="Genomic_DNA"/>
</dbReference>
<feature type="region of interest" description="Disordered" evidence="2">
    <location>
        <begin position="134"/>
        <end position="155"/>
    </location>
</feature>
<gene>
    <name evidence="3" type="ORF">NAEGRDRAFT_49847</name>
</gene>
<evidence type="ECO:0000256" key="1">
    <source>
        <dbReference type="SAM" id="Coils"/>
    </source>
</evidence>
<organism evidence="4">
    <name type="scientific">Naegleria gruberi</name>
    <name type="common">Amoeba</name>
    <dbReference type="NCBI Taxonomy" id="5762"/>
    <lineage>
        <taxon>Eukaryota</taxon>
        <taxon>Discoba</taxon>
        <taxon>Heterolobosea</taxon>
        <taxon>Tetramitia</taxon>
        <taxon>Eutetramitia</taxon>
        <taxon>Vahlkampfiidae</taxon>
        <taxon>Naegleria</taxon>
    </lineage>
</organism>
<dbReference type="GeneID" id="8852168"/>
<dbReference type="AlphaFoldDB" id="D2VIM2"/>
<keyword evidence="4" id="KW-1185">Reference proteome</keyword>
<dbReference type="Proteomes" id="UP000006671">
    <property type="component" value="Unassembled WGS sequence"/>
</dbReference>
<feature type="region of interest" description="Disordered" evidence="2">
    <location>
        <begin position="1"/>
        <end position="110"/>
    </location>
</feature>
<keyword evidence="1" id="KW-0175">Coiled coil</keyword>
<feature type="compositionally biased region" description="Polar residues" evidence="2">
    <location>
        <begin position="65"/>
        <end position="89"/>
    </location>
</feature>
<feature type="region of interest" description="Disordered" evidence="2">
    <location>
        <begin position="236"/>
        <end position="281"/>
    </location>
</feature>
<evidence type="ECO:0000256" key="2">
    <source>
        <dbReference type="SAM" id="MobiDB-lite"/>
    </source>
</evidence>
<feature type="compositionally biased region" description="Acidic residues" evidence="2">
    <location>
        <begin position="236"/>
        <end position="248"/>
    </location>
</feature>
<feature type="region of interest" description="Disordered" evidence="2">
    <location>
        <begin position="172"/>
        <end position="209"/>
    </location>
</feature>
<feature type="compositionally biased region" description="Low complexity" evidence="2">
    <location>
        <begin position="24"/>
        <end position="41"/>
    </location>
</feature>
<evidence type="ECO:0000313" key="3">
    <source>
        <dbReference type="EMBL" id="EFC43295.1"/>
    </source>
</evidence>